<dbReference type="InterPro" id="IPR035901">
    <property type="entry name" value="GIY-YIG_endonuc_sf"/>
</dbReference>
<dbReference type="InterPro" id="IPR000305">
    <property type="entry name" value="GIY-YIG_endonuc"/>
</dbReference>
<accession>A0A939GFH8</accession>
<dbReference type="InterPro" id="IPR050190">
    <property type="entry name" value="UPF0213_domain"/>
</dbReference>
<name>A0A939GFH8_9BACT</name>
<comment type="caution">
    <text evidence="3">The sequence shown here is derived from an EMBL/GenBank/DDBJ whole genome shotgun (WGS) entry which is preliminary data.</text>
</comment>
<evidence type="ECO:0000256" key="1">
    <source>
        <dbReference type="ARBA" id="ARBA00007435"/>
    </source>
</evidence>
<comment type="similarity">
    <text evidence="1">Belongs to the UPF0213 family.</text>
</comment>
<dbReference type="CDD" id="cd10456">
    <property type="entry name" value="GIY-YIG_UPF0213"/>
    <property type="match status" value="1"/>
</dbReference>
<dbReference type="PANTHER" id="PTHR34477">
    <property type="entry name" value="UPF0213 PROTEIN YHBQ"/>
    <property type="match status" value="1"/>
</dbReference>
<protein>
    <submittedName>
        <fullName evidence="3">GIY-YIG nuclease family protein</fullName>
    </submittedName>
</protein>
<sequence length="98" mass="11534">MNKFYVYILRCADGSYYTDITNDPERRLTEHNEGLDLKAYTYTRRPVQLLWYDVFQTPMAAIEVEKQIKGWSRVKKEALINGRFDLLPGLSKTVKQVD</sequence>
<dbReference type="PROSITE" id="PS50164">
    <property type="entry name" value="GIY_YIG"/>
    <property type="match status" value="1"/>
</dbReference>
<dbReference type="Pfam" id="PF01541">
    <property type="entry name" value="GIY-YIG"/>
    <property type="match status" value="1"/>
</dbReference>
<evidence type="ECO:0000313" key="3">
    <source>
        <dbReference type="EMBL" id="MBO0937381.1"/>
    </source>
</evidence>
<dbReference type="Proteomes" id="UP000664034">
    <property type="component" value="Unassembled WGS sequence"/>
</dbReference>
<dbReference type="EMBL" id="JAFMYV010000005">
    <property type="protein sequence ID" value="MBO0937381.1"/>
    <property type="molecule type" value="Genomic_DNA"/>
</dbReference>
<reference evidence="3" key="1">
    <citation type="submission" date="2021-03" db="EMBL/GenBank/DDBJ databases">
        <title>Fibrella sp. HMF5335 genome sequencing and assembly.</title>
        <authorList>
            <person name="Kang H."/>
            <person name="Kim H."/>
            <person name="Bae S."/>
            <person name="Joh K."/>
        </authorList>
    </citation>
    <scope>NUCLEOTIDE SEQUENCE</scope>
    <source>
        <strain evidence="3">HMF5335</strain>
    </source>
</reference>
<organism evidence="3 4">
    <name type="scientific">Fibrella rubiginis</name>
    <dbReference type="NCBI Taxonomy" id="2817060"/>
    <lineage>
        <taxon>Bacteria</taxon>
        <taxon>Pseudomonadati</taxon>
        <taxon>Bacteroidota</taxon>
        <taxon>Cytophagia</taxon>
        <taxon>Cytophagales</taxon>
        <taxon>Spirosomataceae</taxon>
        <taxon>Fibrella</taxon>
    </lineage>
</organism>
<keyword evidence="4" id="KW-1185">Reference proteome</keyword>
<dbReference type="AlphaFoldDB" id="A0A939GFH8"/>
<dbReference type="SUPFAM" id="SSF82771">
    <property type="entry name" value="GIY-YIG endonuclease"/>
    <property type="match status" value="1"/>
</dbReference>
<dbReference type="PANTHER" id="PTHR34477:SF1">
    <property type="entry name" value="UPF0213 PROTEIN YHBQ"/>
    <property type="match status" value="1"/>
</dbReference>
<proteinExistence type="inferred from homology"/>
<feature type="domain" description="GIY-YIG" evidence="2">
    <location>
        <begin position="2"/>
        <end position="78"/>
    </location>
</feature>
<evidence type="ECO:0000259" key="2">
    <source>
        <dbReference type="PROSITE" id="PS50164"/>
    </source>
</evidence>
<evidence type="ECO:0000313" key="4">
    <source>
        <dbReference type="Proteomes" id="UP000664034"/>
    </source>
</evidence>
<dbReference type="RefSeq" id="WP_207364918.1">
    <property type="nucleotide sequence ID" value="NZ_JAFMYV010000005.1"/>
</dbReference>
<gene>
    <name evidence="3" type="ORF">J2I47_12565</name>
</gene>
<dbReference type="Gene3D" id="3.40.1440.10">
    <property type="entry name" value="GIY-YIG endonuclease"/>
    <property type="match status" value="1"/>
</dbReference>